<feature type="compositionally biased region" description="Basic and acidic residues" evidence="1">
    <location>
        <begin position="726"/>
        <end position="740"/>
    </location>
</feature>
<dbReference type="AlphaFoldDB" id="A0A3R7LXS8"/>
<dbReference type="PANTHER" id="PTHR10900">
    <property type="entry name" value="PERIOSTIN-RELATED"/>
    <property type="match status" value="1"/>
</dbReference>
<reference evidence="3 4" key="2">
    <citation type="submission" date="2019-01" db="EMBL/GenBank/DDBJ databases">
        <title>The decoding of complex shrimp genome reveals the adaptation for benthos swimmer, frequently molting mechanism and breeding impact on genome.</title>
        <authorList>
            <person name="Sun Y."/>
            <person name="Gao Y."/>
            <person name="Yu Y."/>
        </authorList>
    </citation>
    <scope>NUCLEOTIDE SEQUENCE [LARGE SCALE GENOMIC DNA]</scope>
    <source>
        <tissue evidence="3">Muscle</tissue>
    </source>
</reference>
<dbReference type="SUPFAM" id="SSF82153">
    <property type="entry name" value="FAS1 domain"/>
    <property type="match status" value="5"/>
</dbReference>
<dbReference type="PROSITE" id="PS50213">
    <property type="entry name" value="FAS1"/>
    <property type="match status" value="5"/>
</dbReference>
<evidence type="ECO:0000313" key="3">
    <source>
        <dbReference type="EMBL" id="ROT67403.1"/>
    </source>
</evidence>
<feature type="domain" description="FAS1" evidence="2">
    <location>
        <begin position="413"/>
        <end position="547"/>
    </location>
</feature>
<feature type="domain" description="FAS1" evidence="2">
    <location>
        <begin position="4"/>
        <end position="134"/>
    </location>
</feature>
<accession>A0A3R7LXS8</accession>
<reference evidence="3 4" key="1">
    <citation type="submission" date="2018-04" db="EMBL/GenBank/DDBJ databases">
        <authorList>
            <person name="Zhang X."/>
            <person name="Yuan J."/>
            <person name="Li F."/>
            <person name="Xiang J."/>
        </authorList>
    </citation>
    <scope>NUCLEOTIDE SEQUENCE [LARGE SCALE GENOMIC DNA]</scope>
    <source>
        <tissue evidence="3">Muscle</tissue>
    </source>
</reference>
<feature type="domain" description="FAS1" evidence="2">
    <location>
        <begin position="274"/>
        <end position="408"/>
    </location>
</feature>
<evidence type="ECO:0000256" key="1">
    <source>
        <dbReference type="SAM" id="MobiDB-lite"/>
    </source>
</evidence>
<dbReference type="FunFam" id="2.30.180.10:FF:000032">
    <property type="entry name" value="Fasciclin domain-containing protein, putative"/>
    <property type="match status" value="5"/>
</dbReference>
<protein>
    <recommendedName>
        <fullName evidence="2">FAS1 domain-containing protein</fullName>
    </recommendedName>
</protein>
<comment type="caution">
    <text evidence="3">The sequence shown here is derived from an EMBL/GenBank/DDBJ whole genome shotgun (WGS) entry which is preliminary data.</text>
</comment>
<evidence type="ECO:0000313" key="4">
    <source>
        <dbReference type="Proteomes" id="UP000283509"/>
    </source>
</evidence>
<dbReference type="Proteomes" id="UP000283509">
    <property type="component" value="Unassembled WGS sequence"/>
</dbReference>
<dbReference type="OrthoDB" id="286301at2759"/>
<dbReference type="PANTHER" id="PTHR10900:SF77">
    <property type="entry name" value="FI19380P1"/>
    <property type="match status" value="1"/>
</dbReference>
<feature type="domain" description="FAS1" evidence="2">
    <location>
        <begin position="139"/>
        <end position="269"/>
    </location>
</feature>
<proteinExistence type="predicted"/>
<feature type="domain" description="FAS1" evidence="2">
    <location>
        <begin position="551"/>
        <end position="686"/>
    </location>
</feature>
<dbReference type="Pfam" id="PF02469">
    <property type="entry name" value="Fasciclin"/>
    <property type="match status" value="5"/>
</dbReference>
<gene>
    <name evidence="3" type="ORF">C7M84_014516</name>
</gene>
<dbReference type="InterPro" id="IPR050904">
    <property type="entry name" value="Adhesion/Biosynth-related"/>
</dbReference>
<dbReference type="EMBL" id="QCYY01002813">
    <property type="protein sequence ID" value="ROT67403.1"/>
    <property type="molecule type" value="Genomic_DNA"/>
</dbReference>
<organism evidence="3 4">
    <name type="scientific">Penaeus vannamei</name>
    <name type="common">Whiteleg shrimp</name>
    <name type="synonym">Litopenaeus vannamei</name>
    <dbReference type="NCBI Taxonomy" id="6689"/>
    <lineage>
        <taxon>Eukaryota</taxon>
        <taxon>Metazoa</taxon>
        <taxon>Ecdysozoa</taxon>
        <taxon>Arthropoda</taxon>
        <taxon>Crustacea</taxon>
        <taxon>Multicrustacea</taxon>
        <taxon>Malacostraca</taxon>
        <taxon>Eumalacostraca</taxon>
        <taxon>Eucarida</taxon>
        <taxon>Decapoda</taxon>
        <taxon>Dendrobranchiata</taxon>
        <taxon>Penaeoidea</taxon>
        <taxon>Penaeidae</taxon>
        <taxon>Penaeus</taxon>
    </lineage>
</organism>
<dbReference type="InterPro" id="IPR000782">
    <property type="entry name" value="FAS1_domain"/>
</dbReference>
<feature type="compositionally biased region" description="Basic and acidic residues" evidence="1">
    <location>
        <begin position="707"/>
        <end position="717"/>
    </location>
</feature>
<feature type="region of interest" description="Disordered" evidence="1">
    <location>
        <begin position="687"/>
        <end position="740"/>
    </location>
</feature>
<dbReference type="InterPro" id="IPR036378">
    <property type="entry name" value="FAS1_dom_sf"/>
</dbReference>
<keyword evidence="4" id="KW-1185">Reference proteome</keyword>
<name>A0A3R7LXS8_PENVA</name>
<dbReference type="GO" id="GO:0005615">
    <property type="term" value="C:extracellular space"/>
    <property type="evidence" value="ECO:0007669"/>
    <property type="project" value="TreeGrafter"/>
</dbReference>
<sequence>MGQQRSNLAEVLTARGFTQLVDLVVTAGLADTVSNGGPFTIFAPTNKAFEALDPQLVNSLLADTEMLKNVLLYHVVSGRVVSSSLRDGMVADSVQGGPLRINVNRNGVKVNDVAVTQADIMARNGVIHVIDQVLMPPEDVGNLAEVLTSQGFSQLVDLVVTAGLADTVSNGGPFTVFAPTNEAFQALDPELVKALLADPERLKDVLLYHVVPGAVLSSDLSDGLVATTAQGGDLRVNVNGNAVTINDVDVTRADIPASNGVIHVLNQVLLPPENLGNLAEVLTGEGFSQLVDLVVAAGLADTVSNGGPFTIFAPTNEAFQALDADLVTSLVSDPERLKKVLLYHVVSGSVLSSDLSGSAMVPSVQGAPLKVSLEENSDKTTVTVNGAPVTRADVPASNGVVHVIDQVLLPPEEMGNLAEVLSAQGFTQLVDLVVAAGLADTVSNGGPFTIFAPTNKAFQAVDKATLDTLLANPDMLKSVLLYHVVPSAVYSPQLSDDQLVNTVEGKPLRVNTYFSNNMDSVTVNGVNVSRTDIVAKNGVIHVVDNVIMAPAGNIVEVLAADPRFSTLVAAVKAAGLVDTLSSEGPFTVLAPTNDAFAKLPEGTVDQLLQDTASLKKILLRHVIPSSTLYSGALCWRTYNTASEEQITTHRDVLHHVMVTSGDKRATVVMPDINASNGVIHAIDTDPEPPAMTHSLQHPRTTATAERSTSRREIDANEPRVQALRASRNDPNEGKRNEENRSLVFGGFLSNTQDFKVAG</sequence>
<evidence type="ECO:0000259" key="2">
    <source>
        <dbReference type="PROSITE" id="PS50213"/>
    </source>
</evidence>
<dbReference type="SMART" id="SM00554">
    <property type="entry name" value="FAS1"/>
    <property type="match status" value="5"/>
</dbReference>
<dbReference type="Gene3D" id="2.30.180.10">
    <property type="entry name" value="FAS1 domain"/>
    <property type="match status" value="5"/>
</dbReference>